<evidence type="ECO:0000313" key="4">
    <source>
        <dbReference type="Proteomes" id="UP000249082"/>
    </source>
</evidence>
<name>A0A2W5NUN0_9SPHN</name>
<evidence type="ECO:0000256" key="1">
    <source>
        <dbReference type="SAM" id="SignalP"/>
    </source>
</evidence>
<feature type="domain" description="DUF2147" evidence="2">
    <location>
        <begin position="36"/>
        <end position="140"/>
    </location>
</feature>
<dbReference type="AlphaFoldDB" id="A0A2W5NUN0"/>
<organism evidence="3 4">
    <name type="scientific">Novosphingobium pentaromativorans</name>
    <dbReference type="NCBI Taxonomy" id="205844"/>
    <lineage>
        <taxon>Bacteria</taxon>
        <taxon>Pseudomonadati</taxon>
        <taxon>Pseudomonadota</taxon>
        <taxon>Alphaproteobacteria</taxon>
        <taxon>Sphingomonadales</taxon>
        <taxon>Sphingomonadaceae</taxon>
        <taxon>Novosphingobium</taxon>
    </lineage>
</organism>
<sequence length="142" mass="15111">MTNIPHRLRLGAIIPILGLLCAAAPAQPANAPNPFGRWLNPRGDVEVAVAPCGAMLCGTVTWVGGQAVADAADAGVGHLVGTQLLRDYHREGNGGWQGEVYVPDMGESFFSRIHQPDPAHLRISGCILHGLICKSQIWSKRS</sequence>
<dbReference type="InterPro" id="IPR019223">
    <property type="entry name" value="DUF2147"/>
</dbReference>
<dbReference type="EMBL" id="QFPX01000009">
    <property type="protein sequence ID" value="PZQ54385.1"/>
    <property type="molecule type" value="Genomic_DNA"/>
</dbReference>
<dbReference type="Proteomes" id="UP000249082">
    <property type="component" value="Unassembled WGS sequence"/>
</dbReference>
<feature type="chain" id="PRO_5016013942" evidence="1">
    <location>
        <begin position="32"/>
        <end position="142"/>
    </location>
</feature>
<reference evidence="3 4" key="1">
    <citation type="submission" date="2017-08" db="EMBL/GenBank/DDBJ databases">
        <title>Infants hospitalized years apart are colonized by the same room-sourced microbial strains.</title>
        <authorList>
            <person name="Brooks B."/>
            <person name="Olm M.R."/>
            <person name="Firek B.A."/>
            <person name="Baker R."/>
            <person name="Thomas B.C."/>
            <person name="Morowitz M.J."/>
            <person name="Banfield J.F."/>
        </authorList>
    </citation>
    <scope>NUCLEOTIDE SEQUENCE [LARGE SCALE GENOMIC DNA]</scope>
    <source>
        <strain evidence="3">S2_005_002_R2_33</strain>
    </source>
</reference>
<comment type="caution">
    <text evidence="3">The sequence shown here is derived from an EMBL/GenBank/DDBJ whole genome shotgun (WGS) entry which is preliminary data.</text>
</comment>
<protein>
    <submittedName>
        <fullName evidence="3">DUF2147 domain-containing protein</fullName>
    </submittedName>
</protein>
<keyword evidence="1" id="KW-0732">Signal</keyword>
<dbReference type="Gene3D" id="2.40.128.520">
    <property type="match status" value="1"/>
</dbReference>
<gene>
    <name evidence="3" type="ORF">DI555_13265</name>
</gene>
<feature type="signal peptide" evidence="1">
    <location>
        <begin position="1"/>
        <end position="31"/>
    </location>
</feature>
<evidence type="ECO:0000259" key="2">
    <source>
        <dbReference type="Pfam" id="PF09917"/>
    </source>
</evidence>
<dbReference type="PANTHER" id="PTHR36919:SF2">
    <property type="entry name" value="BLL6627 PROTEIN"/>
    <property type="match status" value="1"/>
</dbReference>
<proteinExistence type="predicted"/>
<dbReference type="Pfam" id="PF09917">
    <property type="entry name" value="DUF2147"/>
    <property type="match status" value="1"/>
</dbReference>
<accession>A0A2W5NUN0</accession>
<evidence type="ECO:0000313" key="3">
    <source>
        <dbReference type="EMBL" id="PZQ54385.1"/>
    </source>
</evidence>
<dbReference type="PANTHER" id="PTHR36919">
    <property type="entry name" value="BLR1215 PROTEIN"/>
    <property type="match status" value="1"/>
</dbReference>